<evidence type="ECO:0000313" key="2">
    <source>
        <dbReference type="Proteomes" id="UP000772434"/>
    </source>
</evidence>
<feature type="non-terminal residue" evidence="1">
    <location>
        <position position="95"/>
    </location>
</feature>
<comment type="caution">
    <text evidence="1">The sequence shown here is derived from an EMBL/GenBank/DDBJ whole genome shotgun (WGS) entry which is preliminary data.</text>
</comment>
<dbReference type="OrthoDB" id="3255572at2759"/>
<dbReference type="EMBL" id="JADNRY010000645">
    <property type="protein sequence ID" value="KAF9032020.1"/>
    <property type="molecule type" value="Genomic_DNA"/>
</dbReference>
<dbReference type="InterPro" id="IPR009057">
    <property type="entry name" value="Homeodomain-like_sf"/>
</dbReference>
<reference evidence="1" key="1">
    <citation type="submission" date="2020-11" db="EMBL/GenBank/DDBJ databases">
        <authorList>
            <consortium name="DOE Joint Genome Institute"/>
            <person name="Ahrendt S."/>
            <person name="Riley R."/>
            <person name="Andreopoulos W."/>
            <person name="Labutti K."/>
            <person name="Pangilinan J."/>
            <person name="Ruiz-Duenas F.J."/>
            <person name="Barrasa J.M."/>
            <person name="Sanchez-Garcia M."/>
            <person name="Camarero S."/>
            <person name="Miyauchi S."/>
            <person name="Serrano A."/>
            <person name="Linde D."/>
            <person name="Babiker R."/>
            <person name="Drula E."/>
            <person name="Ayuso-Fernandez I."/>
            <person name="Pacheco R."/>
            <person name="Padilla G."/>
            <person name="Ferreira P."/>
            <person name="Barriuso J."/>
            <person name="Kellner H."/>
            <person name="Castanera R."/>
            <person name="Alfaro M."/>
            <person name="Ramirez L."/>
            <person name="Pisabarro A.G."/>
            <person name="Kuo A."/>
            <person name="Tritt A."/>
            <person name="Lipzen A."/>
            <person name="He G."/>
            <person name="Yan M."/>
            <person name="Ng V."/>
            <person name="Cullen D."/>
            <person name="Martin F."/>
            <person name="Rosso M.-N."/>
            <person name="Henrissat B."/>
            <person name="Hibbett D."/>
            <person name="Martinez A.T."/>
            <person name="Grigoriev I.V."/>
        </authorList>
    </citation>
    <scope>NUCLEOTIDE SEQUENCE</scope>
    <source>
        <strain evidence="1">AH 40177</strain>
    </source>
</reference>
<keyword evidence="2" id="KW-1185">Reference proteome</keyword>
<dbReference type="Pfam" id="PF13551">
    <property type="entry name" value="HTH_29"/>
    <property type="match status" value="1"/>
</dbReference>
<proteinExistence type="predicted"/>
<dbReference type="Proteomes" id="UP000772434">
    <property type="component" value="Unassembled WGS sequence"/>
</dbReference>
<name>A0A9P5P600_9AGAR</name>
<evidence type="ECO:0000313" key="1">
    <source>
        <dbReference type="EMBL" id="KAF9032020.1"/>
    </source>
</evidence>
<organism evidence="1 2">
    <name type="scientific">Rhodocollybia butyracea</name>
    <dbReference type="NCBI Taxonomy" id="206335"/>
    <lineage>
        <taxon>Eukaryota</taxon>
        <taxon>Fungi</taxon>
        <taxon>Dikarya</taxon>
        <taxon>Basidiomycota</taxon>
        <taxon>Agaricomycotina</taxon>
        <taxon>Agaricomycetes</taxon>
        <taxon>Agaricomycetidae</taxon>
        <taxon>Agaricales</taxon>
        <taxon>Marasmiineae</taxon>
        <taxon>Omphalotaceae</taxon>
        <taxon>Rhodocollybia</taxon>
    </lineage>
</organism>
<protein>
    <submittedName>
        <fullName evidence="1">Uncharacterized protein</fullName>
    </submittedName>
</protein>
<sequence length="95" mass="10997">MGFRHISQDLKERAIWLLDHEYSIEDVAYLLGVTERSIYRWLENKDTHGSVVAPDNHARGHPPILSTEMVHDLISLAEEAPEMYVEEIRDWLAVA</sequence>
<accession>A0A9P5P600</accession>
<dbReference type="SUPFAM" id="SSF46689">
    <property type="entry name" value="Homeodomain-like"/>
    <property type="match status" value="1"/>
</dbReference>
<gene>
    <name evidence="1" type="ORF">BDP27DRAFT_1177519</name>
</gene>
<dbReference type="AlphaFoldDB" id="A0A9P5P600"/>